<organism evidence="4 5">
    <name type="scientific">Paenibacillus typhae</name>
    <dbReference type="NCBI Taxonomy" id="1174501"/>
    <lineage>
        <taxon>Bacteria</taxon>
        <taxon>Bacillati</taxon>
        <taxon>Bacillota</taxon>
        <taxon>Bacilli</taxon>
        <taxon>Bacillales</taxon>
        <taxon>Paenibacillaceae</taxon>
        <taxon>Paenibacillus</taxon>
    </lineage>
</organism>
<dbReference type="InterPro" id="IPR013325">
    <property type="entry name" value="RNA_pol_sigma_r2"/>
</dbReference>
<dbReference type="SUPFAM" id="SSF88659">
    <property type="entry name" value="Sigma3 and sigma4 domains of RNA polymerase sigma factors"/>
    <property type="match status" value="1"/>
</dbReference>
<dbReference type="InterPro" id="IPR014284">
    <property type="entry name" value="RNA_pol_sigma-70_dom"/>
</dbReference>
<name>A0A1G8PBV4_9BACL</name>
<dbReference type="NCBIfam" id="NF007214">
    <property type="entry name" value="PRK09636.1"/>
    <property type="match status" value="1"/>
</dbReference>
<dbReference type="GO" id="GO:0006352">
    <property type="term" value="P:DNA-templated transcription initiation"/>
    <property type="evidence" value="ECO:0007669"/>
    <property type="project" value="InterPro"/>
</dbReference>
<dbReference type="SUPFAM" id="SSF88946">
    <property type="entry name" value="Sigma2 domain of RNA polymerase sigma factors"/>
    <property type="match status" value="1"/>
</dbReference>
<dbReference type="SUPFAM" id="SSF54427">
    <property type="entry name" value="NTF2-like"/>
    <property type="match status" value="1"/>
</dbReference>
<evidence type="ECO:0000256" key="1">
    <source>
        <dbReference type="ARBA" id="ARBA00011344"/>
    </source>
</evidence>
<dbReference type="Pfam" id="PF08281">
    <property type="entry name" value="Sigma70_r4_2"/>
    <property type="match status" value="1"/>
</dbReference>
<feature type="domain" description="RNA polymerase sigma factor 70 region 4 type 2" evidence="3">
    <location>
        <begin position="106"/>
        <end position="157"/>
    </location>
</feature>
<keyword evidence="5" id="KW-1185">Reference proteome</keyword>
<dbReference type="AlphaFoldDB" id="A0A1G8PBV4"/>
<dbReference type="RefSeq" id="WP_341833379.1">
    <property type="nucleotide sequence ID" value="NZ_CBCSKY010000045.1"/>
</dbReference>
<dbReference type="NCBIfam" id="TIGR02937">
    <property type="entry name" value="sigma70-ECF"/>
    <property type="match status" value="1"/>
</dbReference>
<dbReference type="STRING" id="1174501.SAMN05216192_109156"/>
<dbReference type="Gene3D" id="1.10.1740.10">
    <property type="match status" value="1"/>
</dbReference>
<gene>
    <name evidence="4" type="ORF">SAMN05216192_109156</name>
</gene>
<dbReference type="InterPro" id="IPR036388">
    <property type="entry name" value="WH-like_DNA-bd_sf"/>
</dbReference>
<evidence type="ECO:0000259" key="2">
    <source>
        <dbReference type="Pfam" id="PF04542"/>
    </source>
</evidence>
<dbReference type="Proteomes" id="UP000199050">
    <property type="component" value="Unassembled WGS sequence"/>
</dbReference>
<protein>
    <submittedName>
        <fullName evidence="4">RNA polymerase sigma-70 factor, ECF subfamily</fullName>
    </submittedName>
</protein>
<feature type="domain" description="RNA polymerase sigma-70 region 2" evidence="2">
    <location>
        <begin position="6"/>
        <end position="73"/>
    </location>
</feature>
<dbReference type="InterPro" id="IPR013249">
    <property type="entry name" value="RNA_pol_sigma70_r4_t2"/>
</dbReference>
<dbReference type="InterPro" id="IPR032710">
    <property type="entry name" value="NTF2-like_dom_sf"/>
</dbReference>
<dbReference type="InterPro" id="IPR052704">
    <property type="entry name" value="ECF_Sigma-70_Domain"/>
</dbReference>
<dbReference type="GO" id="GO:0003677">
    <property type="term" value="F:DNA binding"/>
    <property type="evidence" value="ECO:0007669"/>
    <property type="project" value="InterPro"/>
</dbReference>
<evidence type="ECO:0000313" key="4">
    <source>
        <dbReference type="EMBL" id="SDI89969.1"/>
    </source>
</evidence>
<dbReference type="Pfam" id="PF04542">
    <property type="entry name" value="Sigma70_r2"/>
    <property type="match status" value="1"/>
</dbReference>
<comment type="subunit">
    <text evidence="1">Interacts transiently with the RNA polymerase catalytic core formed by RpoA, RpoB, RpoC and RpoZ (2 alpha, 1 beta, 1 beta' and 1 omega subunit) to form the RNA polymerase holoenzyme that can initiate transcription.</text>
</comment>
<accession>A0A1G8PBV4</accession>
<dbReference type="Gene3D" id="1.10.10.10">
    <property type="entry name" value="Winged helix-like DNA-binding domain superfamily/Winged helix DNA-binding domain"/>
    <property type="match status" value="1"/>
</dbReference>
<evidence type="ECO:0000259" key="3">
    <source>
        <dbReference type="Pfam" id="PF08281"/>
    </source>
</evidence>
<dbReference type="InterPro" id="IPR013324">
    <property type="entry name" value="RNA_pol_sigma_r3/r4-like"/>
</dbReference>
<evidence type="ECO:0000313" key="5">
    <source>
        <dbReference type="Proteomes" id="UP000199050"/>
    </source>
</evidence>
<dbReference type="PANTHER" id="PTHR30173:SF36">
    <property type="entry name" value="ECF RNA POLYMERASE SIGMA FACTOR SIGJ"/>
    <property type="match status" value="1"/>
</dbReference>
<dbReference type="EMBL" id="FNDX01000009">
    <property type="protein sequence ID" value="SDI89969.1"/>
    <property type="molecule type" value="Genomic_DNA"/>
</dbReference>
<dbReference type="PANTHER" id="PTHR30173">
    <property type="entry name" value="SIGMA 19 FACTOR"/>
    <property type="match status" value="1"/>
</dbReference>
<dbReference type="GO" id="GO:0016987">
    <property type="term" value="F:sigma factor activity"/>
    <property type="evidence" value="ECO:0007669"/>
    <property type="project" value="InterPro"/>
</dbReference>
<proteinExistence type="predicted"/>
<dbReference type="InterPro" id="IPR007627">
    <property type="entry name" value="RNA_pol_sigma70_r2"/>
</dbReference>
<reference evidence="5" key="1">
    <citation type="submission" date="2016-10" db="EMBL/GenBank/DDBJ databases">
        <authorList>
            <person name="Varghese N."/>
            <person name="Submissions S."/>
        </authorList>
    </citation>
    <scope>NUCLEOTIDE SEQUENCE [LARGE SCALE GENOMIC DNA]</scope>
    <source>
        <strain evidence="5">CGMCC 1.11012</strain>
    </source>
</reference>
<sequence>MEIEELYRQYKKLMLTLAYQMTGTWSDAEDAVQDVFLKVYNVNPAGLTEEPKAYLCKMVVNRCRDLYKSARRRREYYAGEWLPEPIPTAESDPLHFIVRDELLSYAVLVMLEKLSPAERAVFVLREALGIEYGGIAEIIGKSEINCRKLFSRAKMKIGTGAGEPDVVESDKELWVRRFLAALERDNTEQVISMLADDVILISDGGGKVFAAVRPISQPDSVSKFLFGSFHKLYQQEGVQIEISKINGQTGVIFRVGEHVDSVALFHSTGHVIRNIYLIHNPDKLRHFEHS</sequence>